<protein>
    <submittedName>
        <fullName evidence="1">Uncharacterized protein</fullName>
    </submittedName>
</protein>
<name>A0ABP9R6J9_9RHOO</name>
<organism evidence="1 2">
    <name type="scientific">Viridibacterium curvum</name>
    <dbReference type="NCBI Taxonomy" id="1101404"/>
    <lineage>
        <taxon>Bacteria</taxon>
        <taxon>Pseudomonadati</taxon>
        <taxon>Pseudomonadota</taxon>
        <taxon>Betaproteobacteria</taxon>
        <taxon>Rhodocyclales</taxon>
        <taxon>Rhodocyclaceae</taxon>
        <taxon>Viridibacterium</taxon>
    </lineage>
</organism>
<keyword evidence="2" id="KW-1185">Reference proteome</keyword>
<evidence type="ECO:0000313" key="2">
    <source>
        <dbReference type="Proteomes" id="UP001500547"/>
    </source>
</evidence>
<accession>A0ABP9R6J9</accession>
<sequence>MGEHTLQIPRIVIPASFTSGIAALRSPPPHAGEGLGERAGAEIQRLSTTLNSRLRGNDGWERTHFQGRKH</sequence>
<gene>
    <name evidence="1" type="ORF">GCM10025770_37490</name>
</gene>
<evidence type="ECO:0000313" key="1">
    <source>
        <dbReference type="EMBL" id="GAA5171980.1"/>
    </source>
</evidence>
<comment type="caution">
    <text evidence="1">The sequence shown here is derived from an EMBL/GenBank/DDBJ whole genome shotgun (WGS) entry which is preliminary data.</text>
</comment>
<dbReference type="EMBL" id="BAABLD010000017">
    <property type="protein sequence ID" value="GAA5171980.1"/>
    <property type="molecule type" value="Genomic_DNA"/>
</dbReference>
<dbReference type="Proteomes" id="UP001500547">
    <property type="component" value="Unassembled WGS sequence"/>
</dbReference>
<reference evidence="2" key="1">
    <citation type="journal article" date="2019" name="Int. J. Syst. Evol. Microbiol.">
        <title>The Global Catalogue of Microorganisms (GCM) 10K type strain sequencing project: providing services to taxonomists for standard genome sequencing and annotation.</title>
        <authorList>
            <consortium name="The Broad Institute Genomics Platform"/>
            <consortium name="The Broad Institute Genome Sequencing Center for Infectious Disease"/>
            <person name="Wu L."/>
            <person name="Ma J."/>
        </authorList>
    </citation>
    <scope>NUCLEOTIDE SEQUENCE [LARGE SCALE GENOMIC DNA]</scope>
    <source>
        <strain evidence="2">JCM 18715</strain>
    </source>
</reference>
<proteinExistence type="predicted"/>